<dbReference type="InterPro" id="IPR009097">
    <property type="entry name" value="Cyclic_Pdiesterase"/>
</dbReference>
<dbReference type="EMBL" id="CP012342">
    <property type="protein sequence ID" value="AKV58674.1"/>
    <property type="molecule type" value="Genomic_DNA"/>
</dbReference>
<dbReference type="SUPFAM" id="SSF55144">
    <property type="entry name" value="LigT-like"/>
    <property type="match status" value="1"/>
</dbReference>
<keyword evidence="1" id="KW-0436">Ligase</keyword>
<dbReference type="AlphaFoldDB" id="A0A0K1RB97"/>
<evidence type="ECO:0000313" key="1">
    <source>
        <dbReference type="EMBL" id="AKV58674.1"/>
    </source>
</evidence>
<keyword evidence="2" id="KW-1185">Reference proteome</keyword>
<dbReference type="Gene3D" id="3.90.1140.10">
    <property type="entry name" value="Cyclic phosphodiesterase"/>
    <property type="match status" value="1"/>
</dbReference>
<reference evidence="1 2" key="1">
    <citation type="submission" date="2015-08" db="EMBL/GenBank/DDBJ databases">
        <authorList>
            <person name="Babu N.S."/>
            <person name="Beckwith C.J."/>
            <person name="Beseler K.G."/>
            <person name="Brison A."/>
            <person name="Carone J.V."/>
            <person name="Caskin T.P."/>
            <person name="Diamond M."/>
            <person name="Durham M.E."/>
            <person name="Foxe J.M."/>
            <person name="Go M."/>
            <person name="Henderson B.A."/>
            <person name="Jones I.B."/>
            <person name="McGettigan J.A."/>
            <person name="Micheletti S.J."/>
            <person name="Nasrallah M.E."/>
            <person name="Ortiz D."/>
            <person name="Piller C.R."/>
            <person name="Privatt S.R."/>
            <person name="Schneider S.L."/>
            <person name="Sharp S."/>
            <person name="Smith T.C."/>
            <person name="Stanton J.D."/>
            <person name="Ullery H.E."/>
            <person name="Wilson R.J."/>
            <person name="Serrano M.G."/>
            <person name="Buck G."/>
            <person name="Lee V."/>
            <person name="Wang Y."/>
            <person name="Carvalho R."/>
            <person name="Voegtly L."/>
            <person name="Shi R."/>
            <person name="Duckworth R."/>
            <person name="Johnson A."/>
            <person name="Loviza R."/>
            <person name="Walstead R."/>
            <person name="Shah Z."/>
            <person name="Kiflezghi M."/>
            <person name="Wade K."/>
            <person name="Ball S.L."/>
            <person name="Bradley K.W."/>
            <person name="Asai D.J."/>
            <person name="Bowman C.A."/>
            <person name="Russell D.A."/>
            <person name="Pope W.H."/>
            <person name="Jacobs-Sera D."/>
            <person name="Hendrix R.W."/>
            <person name="Hatfull G.F."/>
        </authorList>
    </citation>
    <scope>NUCLEOTIDE SEQUENCE [LARGE SCALE GENOMIC DNA]</scope>
    <source>
        <strain evidence="1 2">PUDD_83A45</strain>
    </source>
</reference>
<dbReference type="PATRIC" id="fig|156976.3.peg.1037"/>
<dbReference type="KEGG" id="crie:AK829_05220"/>
<protein>
    <submittedName>
        <fullName evidence="1">2'-5' RNA ligase</fullName>
    </submittedName>
</protein>
<accession>A0A0K1RB97</accession>
<dbReference type="RefSeq" id="WP_052204859.1">
    <property type="nucleotide sequence ID" value="NZ_CP012342.1"/>
</dbReference>
<gene>
    <name evidence="1" type="ORF">AK829_05220</name>
</gene>
<sequence length="180" mass="20059">MSRRGSWDPQGFATLGLVSPENILLRLSDEDEQTVRAIYAELARRGFPKQRQRPHVSITFAPTMQRQVIGEAAVLLPPLLPASLRRVGVAIFGTKSKQTVTWLLEAPEPLERAARAISAMNPEGRGERWIPHLTMGLRLPKAIVPDYIAALAEVTSTHFNDITAQRAVFYQPSLGTEFEF</sequence>
<organism evidence="1 2">
    <name type="scientific">Corynebacterium riegelii</name>
    <dbReference type="NCBI Taxonomy" id="156976"/>
    <lineage>
        <taxon>Bacteria</taxon>
        <taxon>Bacillati</taxon>
        <taxon>Actinomycetota</taxon>
        <taxon>Actinomycetes</taxon>
        <taxon>Mycobacteriales</taxon>
        <taxon>Corynebacteriaceae</taxon>
        <taxon>Corynebacterium</taxon>
    </lineage>
</organism>
<dbReference type="GO" id="GO:0016874">
    <property type="term" value="F:ligase activity"/>
    <property type="evidence" value="ECO:0007669"/>
    <property type="project" value="UniProtKB-KW"/>
</dbReference>
<proteinExistence type="predicted"/>
<name>A0A0K1RB97_9CORY</name>
<dbReference type="STRING" id="156976.AK829_05220"/>
<dbReference type="Proteomes" id="UP000060016">
    <property type="component" value="Chromosome"/>
</dbReference>
<evidence type="ECO:0000313" key="2">
    <source>
        <dbReference type="Proteomes" id="UP000060016"/>
    </source>
</evidence>